<evidence type="ECO:0000313" key="3">
    <source>
        <dbReference type="Proteomes" id="UP001525379"/>
    </source>
</evidence>
<feature type="region of interest" description="Disordered" evidence="1">
    <location>
        <begin position="79"/>
        <end position="109"/>
    </location>
</feature>
<protein>
    <submittedName>
        <fullName evidence="2">HK97 gp10 family phage protein</fullName>
    </submittedName>
</protein>
<proteinExistence type="predicted"/>
<dbReference type="NCBIfam" id="TIGR01725">
    <property type="entry name" value="phge_HK97_gp10"/>
    <property type="match status" value="1"/>
</dbReference>
<organism evidence="2 3">
    <name type="scientific">Pseudoclavibacter albus</name>
    <dbReference type="NCBI Taxonomy" id="272241"/>
    <lineage>
        <taxon>Bacteria</taxon>
        <taxon>Bacillati</taxon>
        <taxon>Actinomycetota</taxon>
        <taxon>Actinomycetes</taxon>
        <taxon>Micrococcales</taxon>
        <taxon>Microbacteriaceae</taxon>
        <taxon>Pseudoclavibacter</taxon>
    </lineage>
</organism>
<evidence type="ECO:0000313" key="2">
    <source>
        <dbReference type="EMBL" id="MCT2042609.1"/>
    </source>
</evidence>
<evidence type="ECO:0000256" key="1">
    <source>
        <dbReference type="SAM" id="MobiDB-lite"/>
    </source>
</evidence>
<reference evidence="2 3" key="1">
    <citation type="submission" date="2022-04" db="EMBL/GenBank/DDBJ databases">
        <title>Human microbiome associated bacterial genomes.</title>
        <authorList>
            <person name="Sandstrom S."/>
            <person name="Salamzade R."/>
            <person name="Kalan L.R."/>
        </authorList>
    </citation>
    <scope>NUCLEOTIDE SEQUENCE [LARGE SCALE GENOMIC DNA]</scope>
    <source>
        <strain evidence="3">p3-SID1799</strain>
    </source>
</reference>
<gene>
    <name evidence="2" type="ORF">M3D15_04570</name>
</gene>
<name>A0ABT2HWB9_9MICO</name>
<comment type="caution">
    <text evidence="2">The sequence shown here is derived from an EMBL/GenBank/DDBJ whole genome shotgun (WGS) entry which is preliminary data.</text>
</comment>
<sequence>MRVAGIDLDFSEFDEFTARLEKLPAETVKNVRTAVEVSARAVKDDARSRASKIGGHARHYPRSIHYTMLGSKDAITAEIGPEDMGGRQGPLGPLLEDGTPTSAPHPHLKPALQDAKEDFEHGLEKAIGDGLEAL</sequence>
<accession>A0ABT2HWB9</accession>
<keyword evidence="3" id="KW-1185">Reference proteome</keyword>
<dbReference type="Proteomes" id="UP001525379">
    <property type="component" value="Unassembled WGS sequence"/>
</dbReference>
<dbReference type="Pfam" id="PF04883">
    <property type="entry name" value="HK97-gp10_like"/>
    <property type="match status" value="1"/>
</dbReference>
<dbReference type="EMBL" id="JALXSQ010000013">
    <property type="protein sequence ID" value="MCT2042609.1"/>
    <property type="molecule type" value="Genomic_DNA"/>
</dbReference>
<dbReference type="RefSeq" id="WP_260104071.1">
    <property type="nucleotide sequence ID" value="NZ_JALXSQ010000013.1"/>
</dbReference>
<dbReference type="InterPro" id="IPR010064">
    <property type="entry name" value="HK97-gp10_tail"/>
</dbReference>